<dbReference type="EMBL" id="CATOUU010001170">
    <property type="protein sequence ID" value="CAI9975842.1"/>
    <property type="molecule type" value="Genomic_DNA"/>
</dbReference>
<evidence type="ECO:0000313" key="1">
    <source>
        <dbReference type="EMBL" id="CAI9975842.1"/>
    </source>
</evidence>
<reference evidence="2 3" key="2">
    <citation type="submission" date="2024-07" db="EMBL/GenBank/DDBJ databases">
        <authorList>
            <person name="Akdeniz Z."/>
        </authorList>
    </citation>
    <scope>NUCLEOTIDE SEQUENCE [LARGE SCALE GENOMIC DNA]</scope>
</reference>
<name>A0AA86RPT1_9EUKA</name>
<evidence type="ECO:0000313" key="2">
    <source>
        <dbReference type="EMBL" id="CAL6006692.1"/>
    </source>
</evidence>
<organism evidence="1">
    <name type="scientific">Hexamita inflata</name>
    <dbReference type="NCBI Taxonomy" id="28002"/>
    <lineage>
        <taxon>Eukaryota</taxon>
        <taxon>Metamonada</taxon>
        <taxon>Diplomonadida</taxon>
        <taxon>Hexamitidae</taxon>
        <taxon>Hexamitinae</taxon>
        <taxon>Hexamita</taxon>
    </lineage>
</organism>
<dbReference type="EMBL" id="CAXDID020000054">
    <property type="protein sequence ID" value="CAL6006692.1"/>
    <property type="molecule type" value="Genomic_DNA"/>
</dbReference>
<proteinExistence type="predicted"/>
<sequence>MQITNDILTIINVQLQFRFSALLCGGLVIQVQETLSFSITELNIVGYNDQENSQSSNLISQIDETIILTINITKMNVCSNIQYLISNGNASLVSLTEQPDYSCEYICGQQTPVYGLCQIDLVNGYYNIVNYTKYCVYPFVFNNQECICASGYLLNGTICINIISTLTNLDQYIFNNVSTLTQNISSLQTDTNNLKSNTTELKIVSDQLRIDVQSINSQIQLVNMDIQTVNSTLQAQINSYQDSISSLTSQFTIQSNSQKLMIDSIRTDLTASTNSLQTQIEALNSNQQTQQAQINFLYLWAATQ</sequence>
<reference evidence="1" key="1">
    <citation type="submission" date="2023-06" db="EMBL/GenBank/DDBJ databases">
        <authorList>
            <person name="Kurt Z."/>
        </authorList>
    </citation>
    <scope>NUCLEOTIDE SEQUENCE</scope>
</reference>
<gene>
    <name evidence="2" type="ORF">HINF_LOCUS20281</name>
    <name evidence="1" type="ORF">HINF_LOCUS63487</name>
</gene>
<comment type="caution">
    <text evidence="1">The sequence shown here is derived from an EMBL/GenBank/DDBJ whole genome shotgun (WGS) entry which is preliminary data.</text>
</comment>
<dbReference type="Proteomes" id="UP001642409">
    <property type="component" value="Unassembled WGS sequence"/>
</dbReference>
<keyword evidence="3" id="KW-1185">Reference proteome</keyword>
<protein>
    <submittedName>
        <fullName evidence="2">Hypothetical_protein</fullName>
    </submittedName>
</protein>
<accession>A0AA86RPT1</accession>
<dbReference type="AlphaFoldDB" id="A0AA86RPT1"/>
<evidence type="ECO:0000313" key="3">
    <source>
        <dbReference type="Proteomes" id="UP001642409"/>
    </source>
</evidence>